<reference evidence="1" key="1">
    <citation type="submission" date="2001-07" db="EMBL/GenBank/DDBJ databases">
        <title>Oryza sativa nipponbare(GA3) genomic DNA, chromosome 8, BAC clone:OJ1117_F10.</title>
        <authorList>
            <person name="Sasaki T."/>
            <person name="Matsumoto T."/>
            <person name="Yamamoto K."/>
        </authorList>
    </citation>
    <scope>NUCLEOTIDE SEQUENCE</scope>
</reference>
<evidence type="ECO:0000313" key="1">
    <source>
        <dbReference type="EMBL" id="BAD08799.1"/>
    </source>
</evidence>
<dbReference type="PROSITE" id="PS51257">
    <property type="entry name" value="PROKAR_LIPOPROTEIN"/>
    <property type="match status" value="1"/>
</dbReference>
<evidence type="ECO:0000313" key="2">
    <source>
        <dbReference type="EMBL" id="BAD09779.1"/>
    </source>
</evidence>
<organism evidence="2 3">
    <name type="scientific">Oryza sativa subsp. japonica</name>
    <name type="common">Rice</name>
    <dbReference type="NCBI Taxonomy" id="39947"/>
    <lineage>
        <taxon>Eukaryota</taxon>
        <taxon>Viridiplantae</taxon>
        <taxon>Streptophyta</taxon>
        <taxon>Embryophyta</taxon>
        <taxon>Tracheophyta</taxon>
        <taxon>Spermatophyta</taxon>
        <taxon>Magnoliopsida</taxon>
        <taxon>Liliopsida</taxon>
        <taxon>Poales</taxon>
        <taxon>Poaceae</taxon>
        <taxon>BOP clade</taxon>
        <taxon>Oryzoideae</taxon>
        <taxon>Oryzeae</taxon>
        <taxon>Oryzinae</taxon>
        <taxon>Oryza</taxon>
        <taxon>Oryza sativa</taxon>
    </lineage>
</organism>
<dbReference type="Proteomes" id="UP000000763">
    <property type="component" value="Chromosome 8"/>
</dbReference>
<dbReference type="AlphaFoldDB" id="Q6ZAG6"/>
<dbReference type="EMBL" id="AP004662">
    <property type="protein sequence ID" value="BAD09779.1"/>
    <property type="molecule type" value="Genomic_DNA"/>
</dbReference>
<reference evidence="3" key="4">
    <citation type="journal article" date="2008" name="Nucleic Acids Res.">
        <title>The rice annotation project database (RAP-DB): 2008 update.</title>
        <authorList>
            <consortium name="The rice annotation project (RAP)"/>
        </authorList>
    </citation>
    <scope>GENOME REANNOTATION</scope>
    <source>
        <strain evidence="3">cv. Nipponbare</strain>
    </source>
</reference>
<accession>Q6ZAG6</accession>
<reference evidence="3" key="3">
    <citation type="journal article" date="2005" name="Nature">
        <title>The map-based sequence of the rice genome.</title>
        <authorList>
            <consortium name="International rice genome sequencing project (IRGSP)"/>
            <person name="Matsumoto T."/>
            <person name="Wu J."/>
            <person name="Kanamori H."/>
            <person name="Katayose Y."/>
            <person name="Fujisawa M."/>
            <person name="Namiki N."/>
            <person name="Mizuno H."/>
            <person name="Yamamoto K."/>
            <person name="Antonio B.A."/>
            <person name="Baba T."/>
            <person name="Sakata K."/>
            <person name="Nagamura Y."/>
            <person name="Aoki H."/>
            <person name="Arikawa K."/>
            <person name="Arita K."/>
            <person name="Bito T."/>
            <person name="Chiden Y."/>
            <person name="Fujitsuka N."/>
            <person name="Fukunaka R."/>
            <person name="Hamada M."/>
            <person name="Harada C."/>
            <person name="Hayashi A."/>
            <person name="Hijishita S."/>
            <person name="Honda M."/>
            <person name="Hosokawa S."/>
            <person name="Ichikawa Y."/>
            <person name="Idonuma A."/>
            <person name="Iijima M."/>
            <person name="Ikeda M."/>
            <person name="Ikeno M."/>
            <person name="Ito K."/>
            <person name="Ito S."/>
            <person name="Ito T."/>
            <person name="Ito Y."/>
            <person name="Ito Y."/>
            <person name="Iwabuchi A."/>
            <person name="Kamiya K."/>
            <person name="Karasawa W."/>
            <person name="Kurita K."/>
            <person name="Katagiri S."/>
            <person name="Kikuta A."/>
            <person name="Kobayashi H."/>
            <person name="Kobayashi N."/>
            <person name="Machita K."/>
            <person name="Maehara T."/>
            <person name="Masukawa M."/>
            <person name="Mizubayashi T."/>
            <person name="Mukai Y."/>
            <person name="Nagasaki H."/>
            <person name="Nagata Y."/>
            <person name="Naito S."/>
            <person name="Nakashima M."/>
            <person name="Nakama Y."/>
            <person name="Nakamichi Y."/>
            <person name="Nakamura M."/>
            <person name="Meguro A."/>
            <person name="Negishi M."/>
            <person name="Ohta I."/>
            <person name="Ohta T."/>
            <person name="Okamoto M."/>
            <person name="Ono N."/>
            <person name="Saji S."/>
            <person name="Sakaguchi M."/>
            <person name="Sakai K."/>
            <person name="Shibata M."/>
            <person name="Shimokawa T."/>
            <person name="Song J."/>
            <person name="Takazaki Y."/>
            <person name="Terasawa K."/>
            <person name="Tsugane M."/>
            <person name="Tsuji K."/>
            <person name="Ueda S."/>
            <person name="Waki K."/>
            <person name="Yamagata H."/>
            <person name="Yamamoto M."/>
            <person name="Yamamoto S."/>
            <person name="Yamane H."/>
            <person name="Yoshiki S."/>
            <person name="Yoshihara R."/>
            <person name="Yukawa K."/>
            <person name="Zhong H."/>
            <person name="Yano M."/>
            <person name="Yuan Q."/>
            <person name="Ouyang S."/>
            <person name="Liu J."/>
            <person name="Jones K.M."/>
            <person name="Gansberger K."/>
            <person name="Moffat K."/>
            <person name="Hill J."/>
            <person name="Bera J."/>
            <person name="Fadrosh D."/>
            <person name="Jin S."/>
            <person name="Johri S."/>
            <person name="Kim M."/>
            <person name="Overton L."/>
            <person name="Reardon M."/>
            <person name="Tsitrin T."/>
            <person name="Vuong H."/>
            <person name="Weaver B."/>
            <person name="Ciecko A."/>
            <person name="Tallon L."/>
            <person name="Jackson J."/>
            <person name="Pai G."/>
            <person name="Aken S.V."/>
            <person name="Utterback T."/>
            <person name="Reidmuller S."/>
            <person name="Feldblyum T."/>
            <person name="Hsiao J."/>
            <person name="Zismann V."/>
            <person name="Iobst S."/>
            <person name="de Vazeille A.R."/>
            <person name="Buell C.R."/>
            <person name="Ying K."/>
            <person name="Li Y."/>
            <person name="Lu T."/>
            <person name="Huang Y."/>
            <person name="Zhao Q."/>
            <person name="Feng Q."/>
            <person name="Zhang L."/>
            <person name="Zhu J."/>
            <person name="Weng Q."/>
            <person name="Mu J."/>
            <person name="Lu Y."/>
            <person name="Fan D."/>
            <person name="Liu Y."/>
            <person name="Guan J."/>
            <person name="Zhang Y."/>
            <person name="Yu S."/>
            <person name="Liu X."/>
            <person name="Zhang Y."/>
            <person name="Hong G."/>
            <person name="Han B."/>
            <person name="Choisne N."/>
            <person name="Demange N."/>
            <person name="Orjeda G."/>
            <person name="Samain S."/>
            <person name="Cattolico L."/>
            <person name="Pelletier E."/>
            <person name="Couloux A."/>
            <person name="Segurens B."/>
            <person name="Wincker P."/>
            <person name="D'Hont A."/>
            <person name="Scarpelli C."/>
            <person name="Weissenbach J."/>
            <person name="Salanoubat M."/>
            <person name="Quetier F."/>
            <person name="Yu Y."/>
            <person name="Kim H.R."/>
            <person name="Rambo T."/>
            <person name="Currie J."/>
            <person name="Collura K."/>
            <person name="Luo M."/>
            <person name="Yang T."/>
            <person name="Ammiraju J.S.S."/>
            <person name="Engler F."/>
            <person name="Soderlund C."/>
            <person name="Wing R.A."/>
            <person name="Palmer L.E."/>
            <person name="de la Bastide M."/>
            <person name="Spiegel L."/>
            <person name="Nascimento L."/>
            <person name="Zutavern T."/>
            <person name="O'Shaughnessy A."/>
            <person name="Dike S."/>
            <person name="Dedhia N."/>
            <person name="Preston R."/>
            <person name="Balija V."/>
            <person name="McCombie W.R."/>
            <person name="Chow T."/>
            <person name="Chen H."/>
            <person name="Chung M."/>
            <person name="Chen C."/>
            <person name="Shaw J."/>
            <person name="Wu H."/>
            <person name="Hsiao K."/>
            <person name="Chao Y."/>
            <person name="Chu M."/>
            <person name="Cheng C."/>
            <person name="Hour A."/>
            <person name="Lee P."/>
            <person name="Lin S."/>
            <person name="Lin Y."/>
            <person name="Liou J."/>
            <person name="Liu S."/>
            <person name="Hsing Y."/>
            <person name="Raghuvanshi S."/>
            <person name="Mohanty A."/>
            <person name="Bharti A.K."/>
            <person name="Gaur A."/>
            <person name="Gupta V."/>
            <person name="Kumar D."/>
            <person name="Ravi V."/>
            <person name="Vij S."/>
            <person name="Kapur A."/>
            <person name="Khurana P."/>
            <person name="Khurana P."/>
            <person name="Khurana J.P."/>
            <person name="Tyagi A.K."/>
            <person name="Gaikwad K."/>
            <person name="Singh A."/>
            <person name="Dalal V."/>
            <person name="Srivastava S."/>
            <person name="Dixit A."/>
            <person name="Pal A.K."/>
            <person name="Ghazi I.A."/>
            <person name="Yadav M."/>
            <person name="Pandit A."/>
            <person name="Bhargava A."/>
            <person name="Sureshbabu K."/>
            <person name="Batra K."/>
            <person name="Sharma T.R."/>
            <person name="Mohapatra T."/>
            <person name="Singh N.K."/>
            <person name="Messing J."/>
            <person name="Nelson A.B."/>
            <person name="Fuks G."/>
            <person name="Kavchok S."/>
            <person name="Keizer G."/>
            <person name="Linton E."/>
            <person name="Llaca V."/>
            <person name="Song R."/>
            <person name="Tanyolac B."/>
            <person name="Young S."/>
            <person name="Ho-Il K."/>
            <person name="Hahn J.H."/>
            <person name="Sangsakoo G."/>
            <person name="Vanavichit A."/>
            <person name="de Mattos Luiz.A.T."/>
            <person name="Zimmer P.D."/>
            <person name="Malone G."/>
            <person name="Dellagostin O."/>
            <person name="de Oliveira A.C."/>
            <person name="Bevan M."/>
            <person name="Bancroft I."/>
            <person name="Minx P."/>
            <person name="Cordum H."/>
            <person name="Wilson R."/>
            <person name="Cheng Z."/>
            <person name="Jin W."/>
            <person name="Jiang J."/>
            <person name="Leong S.A."/>
            <person name="Iwama H."/>
            <person name="Gojobori T."/>
            <person name="Itoh T."/>
            <person name="Niimura Y."/>
            <person name="Fujii Y."/>
            <person name="Habara T."/>
            <person name="Sakai H."/>
            <person name="Sato Y."/>
            <person name="Wilson G."/>
            <person name="Kumar K."/>
            <person name="McCouch S."/>
            <person name="Juretic N."/>
            <person name="Hoen D."/>
            <person name="Wright S."/>
            <person name="Bruskiewich R."/>
            <person name="Bureau T."/>
            <person name="Miyao A."/>
            <person name="Hirochika H."/>
            <person name="Nishikawa T."/>
            <person name="Kadowaki K."/>
            <person name="Sugiura M."/>
            <person name="Burr B."/>
            <person name="Sasaki T."/>
        </authorList>
    </citation>
    <scope>NUCLEOTIDE SEQUENCE [LARGE SCALE GENOMIC DNA]</scope>
    <source>
        <strain evidence="3">cv. Nipponbare</strain>
    </source>
</reference>
<protein>
    <submittedName>
        <fullName evidence="2">Uncharacterized protein</fullName>
    </submittedName>
</protein>
<evidence type="ECO:0000313" key="3">
    <source>
        <dbReference type="Proteomes" id="UP000000763"/>
    </source>
</evidence>
<name>Q6ZAG6_ORYSJ</name>
<dbReference type="EMBL" id="AP003871">
    <property type="protein sequence ID" value="BAD08799.1"/>
    <property type="molecule type" value="Genomic_DNA"/>
</dbReference>
<sequence>MGQSSRCHAGRGLGLVAGGCLSAVSCHFLERILGLPILPVGARGIGARRSAVAASLSDDLELATTRTRPRTLIRSIPSLLHGQRCRGGRHGHGLAL</sequence>
<proteinExistence type="predicted"/>
<reference evidence="2" key="2">
    <citation type="submission" date="2002-01" db="EMBL/GenBank/DDBJ databases">
        <title>Oryza sativa nipponbare(GA3) genomic DNA, chromosome 8, PAC clone:P0048G02.</title>
        <authorList>
            <person name="Sasaki T."/>
            <person name="Matsumoto T."/>
            <person name="Yamamoto K."/>
        </authorList>
    </citation>
    <scope>NUCLEOTIDE SEQUENCE</scope>
</reference>
<gene>
    <name evidence="1" type="ORF">OJ1117_F10.35</name>
    <name evidence="2" type="ORF">P0048G02.2</name>
</gene>